<comment type="cofactor">
    <cofactor evidence="1">
        <name>FMN</name>
        <dbReference type="ChEBI" id="CHEBI:58210"/>
    </cofactor>
</comment>
<dbReference type="RefSeq" id="XP_040618356.1">
    <property type="nucleotide sequence ID" value="XM_040758867.1"/>
</dbReference>
<dbReference type="InterPro" id="IPR000262">
    <property type="entry name" value="FMN-dep_DH"/>
</dbReference>
<keyword evidence="5" id="KW-0503">Monooxygenase</keyword>
<dbReference type="GO" id="GO:0004497">
    <property type="term" value="F:monooxygenase activity"/>
    <property type="evidence" value="ECO:0007669"/>
    <property type="project" value="UniProtKB-KW"/>
</dbReference>
<dbReference type="PROSITE" id="PS51349">
    <property type="entry name" value="FMN_HYDROXY_ACID_DH_2"/>
    <property type="match status" value="1"/>
</dbReference>
<sequence>MGKDTRHSAGTLRPPHPPIRNPPYADYLYDIYRSRLLASQLPVATTDPYALEDEARRVMSSEVKPNEDGEGAIPARPAAFGYIAGGAGAGTTVEANRRALDHVALVPRMMRPGKVKAGTDAATASLRDLRVRLFGGPGRGPPVDLASPVVMAPVGVQCAYHPDREVGVAGACAEVGVPFSISTASSSSIEEIKASLDDTCVEDSAASPAPAPWYQLYWPQDDAITASLLQRARAAGCRVLLVTVDTFTIAWRPTDLDAGYLPFITTNEGNAIGFSDPVFRKKLAEGEPGAEDEEGDGESESEPATPENNVLAASLRWTSEVFPRRARPWSDLATLRRLWGDDGAILIKGVQHPDDALLARQYGADGVVVSNHGGRQVDGAVGSLEMLPEVVAAVRAAEARDAGEAERNGTGPLQPAPFTILFDSGIRTGSDVIKALCLGAQAVLVGRPVMYGLGIAGRDGAKHVLAGLLADLDQTMNLIGCATIADLGPFMLRKGGAAVKALL</sequence>
<dbReference type="InterPro" id="IPR037396">
    <property type="entry name" value="FMN_HAD"/>
</dbReference>
<evidence type="ECO:0000259" key="4">
    <source>
        <dbReference type="PROSITE" id="PS51349"/>
    </source>
</evidence>
<evidence type="ECO:0000256" key="1">
    <source>
        <dbReference type="ARBA" id="ARBA00001917"/>
    </source>
</evidence>
<dbReference type="AlphaFoldDB" id="A0A0C2IMT0"/>
<dbReference type="PANTHER" id="PTHR10578">
    <property type="entry name" value="S -2-HYDROXY-ACID OXIDASE-RELATED"/>
    <property type="match status" value="1"/>
</dbReference>
<proteinExistence type="predicted"/>
<evidence type="ECO:0000256" key="3">
    <source>
        <dbReference type="SAM" id="MobiDB-lite"/>
    </source>
</evidence>
<keyword evidence="6" id="KW-1185">Reference proteome</keyword>
<protein>
    <submittedName>
        <fullName evidence="5">Lactate 2-monooxygenase</fullName>
    </submittedName>
</protein>
<comment type="caution">
    <text evidence="5">The sequence shown here is derived from an EMBL/GenBank/DDBJ whole genome shotgun (WGS) entry which is preliminary data.</text>
</comment>
<name>A0A0C2IMT0_9PEZI</name>
<dbReference type="VEuPathDB" id="FungiDB:SPBR_00548"/>
<dbReference type="OrthoDB" id="25826at2759"/>
<evidence type="ECO:0000313" key="6">
    <source>
        <dbReference type="Proteomes" id="UP000031575"/>
    </source>
</evidence>
<dbReference type="Proteomes" id="UP000031575">
    <property type="component" value="Unassembled WGS sequence"/>
</dbReference>
<accession>A0A0C2IMT0</accession>
<dbReference type="GeneID" id="63673788"/>
<evidence type="ECO:0000313" key="5">
    <source>
        <dbReference type="EMBL" id="KIH90346.1"/>
    </source>
</evidence>
<keyword evidence="2" id="KW-0560">Oxidoreductase</keyword>
<dbReference type="HOGENOM" id="CLU_020639_0_1_1"/>
<feature type="domain" description="FMN hydroxy acid dehydrogenase" evidence="4">
    <location>
        <begin position="56"/>
        <end position="497"/>
    </location>
</feature>
<gene>
    <name evidence="5" type="ORF">SPBR_00548</name>
</gene>
<dbReference type="EMBL" id="AWTV01000008">
    <property type="protein sequence ID" value="KIH90346.1"/>
    <property type="molecule type" value="Genomic_DNA"/>
</dbReference>
<dbReference type="PROSITE" id="PS00557">
    <property type="entry name" value="FMN_HYDROXY_ACID_DH_1"/>
    <property type="match status" value="1"/>
</dbReference>
<feature type="region of interest" description="Disordered" evidence="3">
    <location>
        <begin position="1"/>
        <end position="21"/>
    </location>
</feature>
<reference evidence="5 6" key="1">
    <citation type="journal article" date="2014" name="BMC Genomics">
        <title>Comparative genomics of the major fungal agents of human and animal Sporotrichosis: Sporothrix schenckii and Sporothrix brasiliensis.</title>
        <authorList>
            <person name="Teixeira M.M."/>
            <person name="de Almeida L.G."/>
            <person name="Kubitschek-Barreira P."/>
            <person name="Alves F.L."/>
            <person name="Kioshima E.S."/>
            <person name="Abadio A.K."/>
            <person name="Fernandes L."/>
            <person name="Derengowski L.S."/>
            <person name="Ferreira K.S."/>
            <person name="Souza R.C."/>
            <person name="Ruiz J.C."/>
            <person name="de Andrade N.C."/>
            <person name="Paes H.C."/>
            <person name="Nicola A.M."/>
            <person name="Albuquerque P."/>
            <person name="Gerber A.L."/>
            <person name="Martins V.P."/>
            <person name="Peconick L.D."/>
            <person name="Neto A.V."/>
            <person name="Chaucanez C.B."/>
            <person name="Silva P.A."/>
            <person name="Cunha O.L."/>
            <person name="de Oliveira F.F."/>
            <person name="dos Santos T.C."/>
            <person name="Barros A.L."/>
            <person name="Soares M.A."/>
            <person name="de Oliveira L.M."/>
            <person name="Marini M.M."/>
            <person name="Villalobos-Duno H."/>
            <person name="Cunha M.M."/>
            <person name="de Hoog S."/>
            <person name="da Silveira J.F."/>
            <person name="Henrissat B."/>
            <person name="Nino-Vega G.A."/>
            <person name="Cisalpino P.S."/>
            <person name="Mora-Montes H.M."/>
            <person name="Almeida S.R."/>
            <person name="Stajich J.E."/>
            <person name="Lopes-Bezerra L.M."/>
            <person name="Vasconcelos A.T."/>
            <person name="Felipe M.S."/>
        </authorList>
    </citation>
    <scope>NUCLEOTIDE SEQUENCE [LARGE SCALE GENOMIC DNA]</scope>
    <source>
        <strain evidence="5 6">5110</strain>
    </source>
</reference>
<dbReference type="PANTHER" id="PTHR10578:SF86">
    <property type="entry name" value="DEPENDENT DEHYDROGENASE, PUTATIVE (AFU_ORTHOLOGUE AFUA_6G02720)-RELATED"/>
    <property type="match status" value="1"/>
</dbReference>
<organism evidence="5 6">
    <name type="scientific">Sporothrix brasiliensis 5110</name>
    <dbReference type="NCBI Taxonomy" id="1398154"/>
    <lineage>
        <taxon>Eukaryota</taxon>
        <taxon>Fungi</taxon>
        <taxon>Dikarya</taxon>
        <taxon>Ascomycota</taxon>
        <taxon>Pezizomycotina</taxon>
        <taxon>Sordariomycetes</taxon>
        <taxon>Sordariomycetidae</taxon>
        <taxon>Ophiostomatales</taxon>
        <taxon>Ophiostomataceae</taxon>
        <taxon>Sporothrix</taxon>
    </lineage>
</organism>
<feature type="region of interest" description="Disordered" evidence="3">
    <location>
        <begin position="286"/>
        <end position="308"/>
    </location>
</feature>
<dbReference type="InterPro" id="IPR008259">
    <property type="entry name" value="FMN_hydac_DH_AS"/>
</dbReference>
<dbReference type="InterPro" id="IPR013785">
    <property type="entry name" value="Aldolase_TIM"/>
</dbReference>
<evidence type="ECO:0000256" key="2">
    <source>
        <dbReference type="ARBA" id="ARBA00023002"/>
    </source>
</evidence>
<dbReference type="SUPFAM" id="SSF51395">
    <property type="entry name" value="FMN-linked oxidoreductases"/>
    <property type="match status" value="1"/>
</dbReference>
<feature type="compositionally biased region" description="Acidic residues" evidence="3">
    <location>
        <begin position="288"/>
        <end position="301"/>
    </location>
</feature>
<dbReference type="Gene3D" id="3.20.20.70">
    <property type="entry name" value="Aldolase class I"/>
    <property type="match status" value="1"/>
</dbReference>
<dbReference type="Pfam" id="PF01070">
    <property type="entry name" value="FMN_dh"/>
    <property type="match status" value="1"/>
</dbReference>